<name>A0ABW0L2I3_9BURK</name>
<dbReference type="CDD" id="cd06581">
    <property type="entry name" value="TM_PBP1_LivM_like"/>
    <property type="match status" value="1"/>
</dbReference>
<dbReference type="Pfam" id="PF02653">
    <property type="entry name" value="BPD_transp_2"/>
    <property type="match status" value="1"/>
</dbReference>
<dbReference type="EMBL" id="JBHSMU010000005">
    <property type="protein sequence ID" value="MFC5459297.1"/>
    <property type="molecule type" value="Genomic_DNA"/>
</dbReference>
<evidence type="ECO:0000256" key="1">
    <source>
        <dbReference type="ARBA" id="ARBA00004651"/>
    </source>
</evidence>
<feature type="transmembrane region" description="Helical" evidence="6">
    <location>
        <begin position="50"/>
        <end position="69"/>
    </location>
</feature>
<keyword evidence="3 6" id="KW-0812">Transmembrane</keyword>
<feature type="transmembrane region" description="Helical" evidence="6">
    <location>
        <begin position="223"/>
        <end position="244"/>
    </location>
</feature>
<feature type="transmembrane region" description="Helical" evidence="6">
    <location>
        <begin position="300"/>
        <end position="319"/>
    </location>
</feature>
<keyword evidence="4 6" id="KW-1133">Transmembrane helix</keyword>
<organism evidence="7 8">
    <name type="scientific">Massilia niabensis</name>
    <dbReference type="NCBI Taxonomy" id="544910"/>
    <lineage>
        <taxon>Bacteria</taxon>
        <taxon>Pseudomonadati</taxon>
        <taxon>Pseudomonadota</taxon>
        <taxon>Betaproteobacteria</taxon>
        <taxon>Burkholderiales</taxon>
        <taxon>Oxalobacteraceae</taxon>
        <taxon>Telluria group</taxon>
        <taxon>Massilia</taxon>
    </lineage>
</organism>
<keyword evidence="5 6" id="KW-0472">Membrane</keyword>
<reference evidence="8" key="1">
    <citation type="journal article" date="2019" name="Int. J. Syst. Evol. Microbiol.">
        <title>The Global Catalogue of Microorganisms (GCM) 10K type strain sequencing project: providing services to taxonomists for standard genome sequencing and annotation.</title>
        <authorList>
            <consortium name="The Broad Institute Genomics Platform"/>
            <consortium name="The Broad Institute Genome Sequencing Center for Infectious Disease"/>
            <person name="Wu L."/>
            <person name="Ma J."/>
        </authorList>
    </citation>
    <scope>NUCLEOTIDE SEQUENCE [LARGE SCALE GENOMIC DNA]</scope>
    <source>
        <strain evidence="8">KACC 12649</strain>
    </source>
</reference>
<dbReference type="RefSeq" id="WP_379781128.1">
    <property type="nucleotide sequence ID" value="NZ_JBHSMU010000005.1"/>
</dbReference>
<proteinExistence type="predicted"/>
<evidence type="ECO:0000256" key="3">
    <source>
        <dbReference type="ARBA" id="ARBA00022692"/>
    </source>
</evidence>
<comment type="subcellular location">
    <subcellularLocation>
        <location evidence="1">Cell membrane</location>
        <topology evidence="1">Multi-pass membrane protein</topology>
    </subcellularLocation>
</comment>
<protein>
    <submittedName>
        <fullName evidence="7">Branched-chain amino acid ABC transporter permease</fullName>
    </submittedName>
</protein>
<evidence type="ECO:0000313" key="7">
    <source>
        <dbReference type="EMBL" id="MFC5459297.1"/>
    </source>
</evidence>
<dbReference type="PANTHER" id="PTHR30482:SF17">
    <property type="entry name" value="ABC TRANSPORTER ATP-BINDING PROTEIN"/>
    <property type="match status" value="1"/>
</dbReference>
<accession>A0ABW0L2I3</accession>
<dbReference type="InterPro" id="IPR001851">
    <property type="entry name" value="ABC_transp_permease"/>
</dbReference>
<sequence>MIELPSAQALPVSPRPPISRKPALATLLLAALLVAFPLVADSFGLDYYVGVVRRIVIFALLVTSLNLVLGYGGLVALGHAGFVGVGAYTVVVLDSIGITSVATAWPAAIVAGAMAALAIGTISLRTRGVYFIMITLAFAQMLYYVFASLRNYGGDDGYTLSARPSMLGGGESLEENGLYWLVLTLCALAFWLFSRITVSRFGHALGGTRDNEKRMHALGYPVYRLRLLAFTLAGALAGLGGAMLAANNSFVSPSMMHWTQSATLIVMLIIGGVGRIWGGVLGAVVWLVLEEWLKLQTEYWHMPLGLLLIVIALFLPRGLAALRWPNPGRTRTKKEGAE</sequence>
<keyword evidence="2" id="KW-1003">Cell membrane</keyword>
<evidence type="ECO:0000256" key="4">
    <source>
        <dbReference type="ARBA" id="ARBA00022989"/>
    </source>
</evidence>
<evidence type="ECO:0000256" key="6">
    <source>
        <dbReference type="SAM" id="Phobius"/>
    </source>
</evidence>
<feature type="transmembrane region" description="Helical" evidence="6">
    <location>
        <begin position="129"/>
        <end position="146"/>
    </location>
</feature>
<feature type="transmembrane region" description="Helical" evidence="6">
    <location>
        <begin position="177"/>
        <end position="193"/>
    </location>
</feature>
<feature type="transmembrane region" description="Helical" evidence="6">
    <location>
        <begin position="104"/>
        <end position="122"/>
    </location>
</feature>
<dbReference type="PANTHER" id="PTHR30482">
    <property type="entry name" value="HIGH-AFFINITY BRANCHED-CHAIN AMINO ACID TRANSPORT SYSTEM PERMEASE"/>
    <property type="match status" value="1"/>
</dbReference>
<evidence type="ECO:0000256" key="5">
    <source>
        <dbReference type="ARBA" id="ARBA00023136"/>
    </source>
</evidence>
<evidence type="ECO:0000256" key="2">
    <source>
        <dbReference type="ARBA" id="ARBA00022475"/>
    </source>
</evidence>
<feature type="transmembrane region" description="Helical" evidence="6">
    <location>
        <begin position="264"/>
        <end position="288"/>
    </location>
</feature>
<comment type="caution">
    <text evidence="7">The sequence shown here is derived from an EMBL/GenBank/DDBJ whole genome shotgun (WGS) entry which is preliminary data.</text>
</comment>
<evidence type="ECO:0000313" key="8">
    <source>
        <dbReference type="Proteomes" id="UP001596050"/>
    </source>
</evidence>
<gene>
    <name evidence="7" type="ORF">ACFPN5_05695</name>
</gene>
<keyword evidence="8" id="KW-1185">Reference proteome</keyword>
<dbReference type="Proteomes" id="UP001596050">
    <property type="component" value="Unassembled WGS sequence"/>
</dbReference>
<dbReference type="InterPro" id="IPR043428">
    <property type="entry name" value="LivM-like"/>
</dbReference>